<proteinExistence type="predicted"/>
<accession>A0A0A9CWY4</accession>
<organism evidence="1">
    <name type="scientific">Arundo donax</name>
    <name type="common">Giant reed</name>
    <name type="synonym">Donax arundinaceus</name>
    <dbReference type="NCBI Taxonomy" id="35708"/>
    <lineage>
        <taxon>Eukaryota</taxon>
        <taxon>Viridiplantae</taxon>
        <taxon>Streptophyta</taxon>
        <taxon>Embryophyta</taxon>
        <taxon>Tracheophyta</taxon>
        <taxon>Spermatophyta</taxon>
        <taxon>Magnoliopsida</taxon>
        <taxon>Liliopsida</taxon>
        <taxon>Poales</taxon>
        <taxon>Poaceae</taxon>
        <taxon>PACMAD clade</taxon>
        <taxon>Arundinoideae</taxon>
        <taxon>Arundineae</taxon>
        <taxon>Arundo</taxon>
    </lineage>
</organism>
<reference evidence="1" key="1">
    <citation type="submission" date="2014-09" db="EMBL/GenBank/DDBJ databases">
        <authorList>
            <person name="Magalhaes I.L.F."/>
            <person name="Oliveira U."/>
            <person name="Santos F.R."/>
            <person name="Vidigal T.H.D.A."/>
            <person name="Brescovit A.D."/>
            <person name="Santos A.J."/>
        </authorList>
    </citation>
    <scope>NUCLEOTIDE SEQUENCE</scope>
    <source>
        <tissue evidence="1">Shoot tissue taken approximately 20 cm above the soil surface</tissue>
    </source>
</reference>
<sequence length="50" mass="5992">MKRAVLCQKKLEALCQILIIQIKLACVSYYKKQKVMNFFRKIWIQNDQSS</sequence>
<dbReference type="EMBL" id="GBRH01217046">
    <property type="protein sequence ID" value="JAD80849.1"/>
    <property type="molecule type" value="Transcribed_RNA"/>
</dbReference>
<evidence type="ECO:0000313" key="1">
    <source>
        <dbReference type="EMBL" id="JAD80849.1"/>
    </source>
</evidence>
<name>A0A0A9CWY4_ARUDO</name>
<protein>
    <submittedName>
        <fullName evidence="1">Uncharacterized protein</fullName>
    </submittedName>
</protein>
<reference evidence="1" key="2">
    <citation type="journal article" date="2015" name="Data Brief">
        <title>Shoot transcriptome of the giant reed, Arundo donax.</title>
        <authorList>
            <person name="Barrero R.A."/>
            <person name="Guerrero F.D."/>
            <person name="Moolhuijzen P."/>
            <person name="Goolsby J.A."/>
            <person name="Tidwell J."/>
            <person name="Bellgard S.E."/>
            <person name="Bellgard M.I."/>
        </authorList>
    </citation>
    <scope>NUCLEOTIDE SEQUENCE</scope>
    <source>
        <tissue evidence="1">Shoot tissue taken approximately 20 cm above the soil surface</tissue>
    </source>
</reference>
<dbReference type="AlphaFoldDB" id="A0A0A9CWY4"/>